<feature type="region of interest" description="Disordered" evidence="1">
    <location>
        <begin position="237"/>
        <end position="268"/>
    </location>
</feature>
<evidence type="ECO:0000256" key="1">
    <source>
        <dbReference type="SAM" id="MobiDB-lite"/>
    </source>
</evidence>
<dbReference type="RefSeq" id="WP_166292481.1">
    <property type="nucleotide sequence ID" value="NZ_CP049863.1"/>
</dbReference>
<keyword evidence="3" id="KW-1185">Reference proteome</keyword>
<dbReference type="KEGG" id="lvi:G7068_13745"/>
<sequence>MTDLVYVAQRFGTWQTLHRSLPLTITSGCEWGLNMYGVLEATLPHGLASGIAEDGHPLIEEGGTIINAETGSGVDRRRWQGIVHEVTPDGPNLKFTVREIAGYPDGLTFTGNIHGVKVDPAAVVRDLWAYTQAAPSGDFGVSVVGSTPLREGTDSDIKATAAKIAVDKAKAALELRSKPRKAKEAQIRKIREQYAPLLRPLTRARDDATQAYDALVQAKAPKAQLDAAKAQVTTKQEALKKKRDERDKKIEPLQTQLEDLRDEETPWQEPYDDAEEAYRAAQEQARKDGGGLKIEAADFPDTWDEITKLAKQYGFDFTTRAVWSEGKPDYRIQIAYPSAGRTRDDLTFQQGINIISELKPRSIPYASEVLGRGAGEGDGAIRANSARVDRRARRNIVLSRPEISTVSALRAEVATELKYAGGFLEIPSITVRDNPAAPLWSWNPGDTILVQGVVPNVGRIAWWHRILSWKLRSPIEAELRLERVNAI</sequence>
<dbReference type="EMBL" id="CP049863">
    <property type="protein sequence ID" value="QIK64142.1"/>
    <property type="molecule type" value="Genomic_DNA"/>
</dbReference>
<evidence type="ECO:0000313" key="2">
    <source>
        <dbReference type="EMBL" id="QIK64142.1"/>
    </source>
</evidence>
<gene>
    <name evidence="2" type="ORF">G7068_13745</name>
</gene>
<evidence type="ECO:0000313" key="3">
    <source>
        <dbReference type="Proteomes" id="UP000502677"/>
    </source>
</evidence>
<organism evidence="2 3">
    <name type="scientific">Leucobacter viscericola</name>
    <dbReference type="NCBI Taxonomy" id="2714935"/>
    <lineage>
        <taxon>Bacteria</taxon>
        <taxon>Bacillati</taxon>
        <taxon>Actinomycetota</taxon>
        <taxon>Actinomycetes</taxon>
        <taxon>Micrococcales</taxon>
        <taxon>Microbacteriaceae</taxon>
        <taxon>Leucobacter</taxon>
    </lineage>
</organism>
<reference evidence="2 3" key="1">
    <citation type="submission" date="2020-03" db="EMBL/GenBank/DDBJ databases">
        <title>Leucobacter sp. nov., isolated from beetles.</title>
        <authorList>
            <person name="Hyun D.-W."/>
            <person name="Bae J.-W."/>
        </authorList>
    </citation>
    <scope>NUCLEOTIDE SEQUENCE [LARGE SCALE GENOMIC DNA]</scope>
    <source>
        <strain evidence="2 3">HDW9C</strain>
    </source>
</reference>
<protein>
    <submittedName>
        <fullName evidence="2">Uncharacterized protein</fullName>
    </submittedName>
</protein>
<feature type="compositionally biased region" description="Basic and acidic residues" evidence="1">
    <location>
        <begin position="237"/>
        <end position="251"/>
    </location>
</feature>
<dbReference type="Proteomes" id="UP000502677">
    <property type="component" value="Chromosome"/>
</dbReference>
<proteinExistence type="predicted"/>
<name>A0A6G7XI04_9MICO</name>
<dbReference type="AlphaFoldDB" id="A0A6G7XI04"/>
<accession>A0A6G7XI04</accession>